<dbReference type="KEGG" id="mhd:Marky_1848"/>
<dbReference type="Gene3D" id="3.40.50.12440">
    <property type="match status" value="1"/>
</dbReference>
<dbReference type="InterPro" id="IPR006657">
    <property type="entry name" value="MoPterin_dinucl-bd_dom"/>
</dbReference>
<name>F2NR01_MARHT</name>
<dbReference type="EMBL" id="CP002630">
    <property type="protein sequence ID" value="AEB12579.1"/>
    <property type="molecule type" value="Genomic_DNA"/>
</dbReference>
<keyword evidence="13" id="KW-0472">Membrane</keyword>
<dbReference type="STRING" id="869210.Marky_1848"/>
<dbReference type="GO" id="GO:0043546">
    <property type="term" value="F:molybdopterin cofactor binding"/>
    <property type="evidence" value="ECO:0007669"/>
    <property type="project" value="InterPro"/>
</dbReference>
<dbReference type="GO" id="GO:0051539">
    <property type="term" value="F:4 iron, 4 sulfur cluster binding"/>
    <property type="evidence" value="ECO:0007669"/>
    <property type="project" value="UniProtKB-KW"/>
</dbReference>
<dbReference type="InterPro" id="IPR037943">
    <property type="entry name" value="MopB_CT_Nitrate-R-NarG-like"/>
</dbReference>
<keyword evidence="10 16" id="KW-0560">Oxidoreductase</keyword>
<proteinExistence type="inferred from homology"/>
<dbReference type="PROSITE" id="PS00551">
    <property type="entry name" value="MOLYBDOPTERIN_PROK_1"/>
    <property type="match status" value="1"/>
</dbReference>
<dbReference type="InterPro" id="IPR009010">
    <property type="entry name" value="Asp_de-COase-like_dom_sf"/>
</dbReference>
<dbReference type="SUPFAM" id="SSF50692">
    <property type="entry name" value="ADC-like"/>
    <property type="match status" value="1"/>
</dbReference>
<dbReference type="AlphaFoldDB" id="F2NR01"/>
<keyword evidence="7" id="KW-0004">4Fe-4S</keyword>
<dbReference type="PANTHER" id="PTHR43105">
    <property type="entry name" value="RESPIRATORY NITRATE REDUCTASE"/>
    <property type="match status" value="1"/>
</dbReference>
<dbReference type="PROSITE" id="PS51669">
    <property type="entry name" value="4FE4S_MOW_BIS_MGD"/>
    <property type="match status" value="1"/>
</dbReference>
<keyword evidence="8" id="KW-0500">Molybdenum</keyword>
<dbReference type="CDD" id="cd02776">
    <property type="entry name" value="MopB_CT_Nitrate-R-NarG-like"/>
    <property type="match status" value="1"/>
</dbReference>
<dbReference type="GO" id="GO:0046872">
    <property type="term" value="F:metal ion binding"/>
    <property type="evidence" value="ECO:0007669"/>
    <property type="project" value="UniProtKB-KW"/>
</dbReference>
<dbReference type="SUPFAM" id="SSF53706">
    <property type="entry name" value="Formate dehydrogenase/DMSO reductase, domains 1-3"/>
    <property type="match status" value="1"/>
</dbReference>
<evidence type="ECO:0000256" key="7">
    <source>
        <dbReference type="ARBA" id="ARBA00022485"/>
    </source>
</evidence>
<dbReference type="Pfam" id="PF00384">
    <property type="entry name" value="Molybdopterin"/>
    <property type="match status" value="1"/>
</dbReference>
<dbReference type="GO" id="GO:0042126">
    <property type="term" value="P:nitrate metabolic process"/>
    <property type="evidence" value="ECO:0007669"/>
    <property type="project" value="InterPro"/>
</dbReference>
<dbReference type="InterPro" id="IPR050123">
    <property type="entry name" value="Prok_molybdopt-oxidoreductase"/>
</dbReference>
<dbReference type="InterPro" id="IPR027467">
    <property type="entry name" value="MopterinOxRdtase_cofactor_BS"/>
</dbReference>
<comment type="subcellular location">
    <subcellularLocation>
        <location evidence="3">Cell membrane</location>
        <topology evidence="3">Peripheral membrane protein</topology>
    </subcellularLocation>
</comment>
<dbReference type="InterPro" id="IPR006656">
    <property type="entry name" value="Mopterin_OxRdtase"/>
</dbReference>
<protein>
    <recommendedName>
        <fullName evidence="5">nitrate reductase (quinone)</fullName>
        <ecNumber evidence="5">1.7.5.1</ecNumber>
    </recommendedName>
</protein>
<evidence type="ECO:0000256" key="8">
    <source>
        <dbReference type="ARBA" id="ARBA00022505"/>
    </source>
</evidence>
<keyword evidence="9" id="KW-0479">Metal-binding</keyword>
<dbReference type="GO" id="GO:0005886">
    <property type="term" value="C:plasma membrane"/>
    <property type="evidence" value="ECO:0007669"/>
    <property type="project" value="UniProtKB-SubCell"/>
</dbReference>
<comment type="cofactor">
    <cofactor evidence="2">
        <name>[4Fe-4S] cluster</name>
        <dbReference type="ChEBI" id="CHEBI:49883"/>
    </cofactor>
</comment>
<reference evidence="16 17" key="1">
    <citation type="journal article" date="2012" name="Stand. Genomic Sci.">
        <title>Complete genome sequence of the aerobic, heterotroph Marinithermus hydrothermalis type strain (T1(T)) from a deep-sea hydrothermal vent chimney.</title>
        <authorList>
            <person name="Copeland A."/>
            <person name="Gu W."/>
            <person name="Yasawong M."/>
            <person name="Lapidus A."/>
            <person name="Lucas S."/>
            <person name="Deshpande S."/>
            <person name="Pagani I."/>
            <person name="Tapia R."/>
            <person name="Cheng J.F."/>
            <person name="Goodwin L.A."/>
            <person name="Pitluck S."/>
            <person name="Liolios K."/>
            <person name="Ivanova N."/>
            <person name="Mavromatis K."/>
            <person name="Mikhailova N."/>
            <person name="Pati A."/>
            <person name="Chen A."/>
            <person name="Palaniappan K."/>
            <person name="Land M."/>
            <person name="Pan C."/>
            <person name="Brambilla E.M."/>
            <person name="Rohde M."/>
            <person name="Tindall B.J."/>
            <person name="Sikorski J."/>
            <person name="Goker M."/>
            <person name="Detter J.C."/>
            <person name="Bristow J."/>
            <person name="Eisen J.A."/>
            <person name="Markowitz V."/>
            <person name="Hugenholtz P."/>
            <person name="Kyrpides N.C."/>
            <person name="Klenk H.P."/>
            <person name="Woyke T."/>
        </authorList>
    </citation>
    <scope>NUCLEOTIDE SEQUENCE [LARGE SCALE GENOMIC DNA]</scope>
    <source>
        <strain evidence="17">DSM 14884 / JCM 11576 / T1</strain>
    </source>
</reference>
<evidence type="ECO:0000256" key="4">
    <source>
        <dbReference type="ARBA" id="ARBA00010312"/>
    </source>
</evidence>
<comment type="cofactor">
    <cofactor evidence="1">
        <name>Mo-bis(molybdopterin guanine dinucleotide)</name>
        <dbReference type="ChEBI" id="CHEBI:60539"/>
    </cofactor>
</comment>
<evidence type="ECO:0000256" key="13">
    <source>
        <dbReference type="ARBA" id="ARBA00023136"/>
    </source>
</evidence>
<dbReference type="CDD" id="cd02750">
    <property type="entry name" value="MopB_Nitrate-R-NarG-like"/>
    <property type="match status" value="1"/>
</dbReference>
<dbReference type="InterPro" id="IPR006468">
    <property type="entry name" value="NarG"/>
</dbReference>
<dbReference type="InterPro" id="IPR006963">
    <property type="entry name" value="Mopterin_OxRdtase_4Fe-4S_dom"/>
</dbReference>
<dbReference type="NCBIfam" id="TIGR01580">
    <property type="entry name" value="narG"/>
    <property type="match status" value="1"/>
</dbReference>
<dbReference type="RefSeq" id="WP_013704625.1">
    <property type="nucleotide sequence ID" value="NC_015387.1"/>
</dbReference>
<organism evidence="16 17">
    <name type="scientific">Marinithermus hydrothermalis (strain DSM 14884 / JCM 11576 / T1)</name>
    <dbReference type="NCBI Taxonomy" id="869210"/>
    <lineage>
        <taxon>Bacteria</taxon>
        <taxon>Thermotogati</taxon>
        <taxon>Deinococcota</taxon>
        <taxon>Deinococci</taxon>
        <taxon>Thermales</taxon>
        <taxon>Thermaceae</taxon>
        <taxon>Marinithermus</taxon>
    </lineage>
</organism>
<dbReference type="GO" id="GO:0009325">
    <property type="term" value="C:nitrate reductase complex"/>
    <property type="evidence" value="ECO:0007669"/>
    <property type="project" value="InterPro"/>
</dbReference>
<gene>
    <name evidence="16" type="ordered locus">Marky_1848</name>
</gene>
<dbReference type="PANTHER" id="PTHR43105:SF2">
    <property type="entry name" value="RESPIRATORY NITRATE REDUCTASE 2 ALPHA CHAIN"/>
    <property type="match status" value="1"/>
</dbReference>
<feature type="domain" description="4Fe-4S Mo/W bis-MGD-type" evidence="15">
    <location>
        <begin position="28"/>
        <end position="92"/>
    </location>
</feature>
<dbReference type="GO" id="GO:0160182">
    <property type="term" value="F:nitrate reductase (quinone) activity"/>
    <property type="evidence" value="ECO:0007669"/>
    <property type="project" value="UniProtKB-EC"/>
</dbReference>
<evidence type="ECO:0000256" key="10">
    <source>
        <dbReference type="ARBA" id="ARBA00023002"/>
    </source>
</evidence>
<keyword evidence="11" id="KW-0408">Iron</keyword>
<evidence type="ECO:0000256" key="6">
    <source>
        <dbReference type="ARBA" id="ARBA00022475"/>
    </source>
</evidence>
<dbReference type="eggNOG" id="COG5013">
    <property type="taxonomic scope" value="Bacteria"/>
</dbReference>
<evidence type="ECO:0000259" key="15">
    <source>
        <dbReference type="PROSITE" id="PS51669"/>
    </source>
</evidence>
<keyword evidence="12" id="KW-0411">Iron-sulfur</keyword>
<comment type="catalytic activity">
    <reaction evidence="14">
        <text>nitrate + a quinol = a quinone + nitrite + H2O</text>
        <dbReference type="Rhea" id="RHEA:56144"/>
        <dbReference type="ChEBI" id="CHEBI:15377"/>
        <dbReference type="ChEBI" id="CHEBI:16301"/>
        <dbReference type="ChEBI" id="CHEBI:17632"/>
        <dbReference type="ChEBI" id="CHEBI:24646"/>
        <dbReference type="ChEBI" id="CHEBI:132124"/>
        <dbReference type="EC" id="1.7.5.1"/>
    </reaction>
</comment>
<evidence type="ECO:0000313" key="17">
    <source>
        <dbReference type="Proteomes" id="UP000007030"/>
    </source>
</evidence>
<comment type="similarity">
    <text evidence="4">Belongs to the prokaryotic molybdopterin-containing oxidoreductase family.</text>
</comment>
<evidence type="ECO:0000256" key="1">
    <source>
        <dbReference type="ARBA" id="ARBA00001942"/>
    </source>
</evidence>
<evidence type="ECO:0000256" key="3">
    <source>
        <dbReference type="ARBA" id="ARBA00004202"/>
    </source>
</evidence>
<evidence type="ECO:0000256" key="2">
    <source>
        <dbReference type="ARBA" id="ARBA00001966"/>
    </source>
</evidence>
<evidence type="ECO:0000256" key="12">
    <source>
        <dbReference type="ARBA" id="ARBA00023014"/>
    </source>
</evidence>
<dbReference type="Pfam" id="PF01568">
    <property type="entry name" value="Molydop_binding"/>
    <property type="match status" value="1"/>
</dbReference>
<dbReference type="EC" id="1.7.5.1" evidence="5"/>
<dbReference type="SMART" id="SM00926">
    <property type="entry name" value="Molybdop_Fe4S4"/>
    <property type="match status" value="1"/>
</dbReference>
<dbReference type="OrthoDB" id="9759518at2"/>
<sequence>MKDWWVKEIESPAERKWEEFYRNRFQHDRRVRTTHGVNCTGSCSWEVFVKDGIVTWELQATDYPLLEEGLPPYEPRGCQRGISYSWYLYSPIRVKYPYARGALIDLWRATRKTYKDPVEAWRAIVTDPQKRRRYQEARGKGGFRRASWDEVLELIAASVIHTVKEYGPDRVVGFSPIPAMSQVSYAAGSRFLTLLGGVAMSFYDWYCDLPPASPEIWGEQTDVHESADWYNARFIAVMGSNLNMTRTPDTHFISEVRHAGAKLTVFSPDFSQVAKYADWWIPTHPGQDTAFWLAVNHVILKEFYVEREVPYFTDYLKRFTDMPFLVQIEDGRPTRYLRANRLAEYRDEEHGEWKLLMWDRQADRPRMPQGTIGYRWAQKAKGRWNLELKDGRDGAPIDPLLTFQEAHDAVVPVEFDDFTTGETLRRGVPVRYVETTEGRVAVTTVFDLVMAQFGVNRGLPGAYANGYEDAQAPFTPAWQERFTGIHRDTVIRFAREWATNAEKTQGKNLIIIGAGANHWYHNNLLYRAGIVALMLTGSVGTNGGGLAHYVGQEKLVNQASWSAIAFALDWRMAPRQQNTPSFHYVHSDQWRYERGYRDYDRLPEAEGLEAHTIDHQARAVKRGWLPFFPQFNKNPLEVVREAERSGAKSDAEIVEYVVEALKRGELRFAVEDPDAPENWPRVWFIWRGNAIGTSAKGHEYFLKHYLGTHSNAIAEEQAEGAVHEVTYRTPAPVGKMDLVVDLNFRMDTSALYSDIVLPAATWYEKDDLNTTDLHTFINPMQAAVPPAWESKPDWEIYKALAKKVSELARVHLPDPVKDVVMLPLQHDTPDELAQPEVKDWWTGEVEAIPGKTMPKFRVVERDYVNLYERMVSLGRGVEENGVSAHGLTIPAADQYRELLERQPRRFKGVARPAAEPEAAEQFFLEAEATYPSLETAREVAEAILWLDPASNGELAYRAFEVEEKKTGLKLTDLAEGQRDVRVHFRDLASQPRRVLTTPTWSGIINKGRAYSPFTLNRERLVPWRTLTGRQHFYLDHPIYLAWGEHLPTYKPRPDHTMLMETERSAAEAQGRLLNYITPHGKWSIHSTYSENHRMMTLSRGGYPVWLNDKDAAEMGIKDNDWVELFNDNGVFVQRCITSARIPRGTVFVYHATERTVGIPKSPLRQRRAGMNNSITRARLKPLLMSGGYAQFTYFFNYWGPTGVNRDTFVYVRRIDPPEF</sequence>
<keyword evidence="17" id="KW-1185">Reference proteome</keyword>
<evidence type="ECO:0000256" key="5">
    <source>
        <dbReference type="ARBA" id="ARBA00012500"/>
    </source>
</evidence>
<evidence type="ECO:0000256" key="9">
    <source>
        <dbReference type="ARBA" id="ARBA00022723"/>
    </source>
</evidence>
<dbReference type="Proteomes" id="UP000007030">
    <property type="component" value="Chromosome"/>
</dbReference>
<keyword evidence="6" id="KW-1003">Cell membrane</keyword>
<evidence type="ECO:0000256" key="14">
    <source>
        <dbReference type="ARBA" id="ARBA00048294"/>
    </source>
</evidence>
<accession>F2NR01</accession>
<dbReference type="HOGENOM" id="CLU_000422_14_1_0"/>
<evidence type="ECO:0000256" key="11">
    <source>
        <dbReference type="ARBA" id="ARBA00023004"/>
    </source>
</evidence>
<evidence type="ECO:0000313" key="16">
    <source>
        <dbReference type="EMBL" id="AEB12579.1"/>
    </source>
</evidence>